<dbReference type="AlphaFoldDB" id="A0A553PL05"/>
<dbReference type="STRING" id="6832.A0A553PL05"/>
<feature type="transmembrane region" description="Helical" evidence="7">
    <location>
        <begin position="661"/>
        <end position="682"/>
    </location>
</feature>
<comment type="caution">
    <text evidence="9">The sequence shown here is derived from an EMBL/GenBank/DDBJ whole genome shotgun (WGS) entry which is preliminary data.</text>
</comment>
<dbReference type="Proteomes" id="UP000318571">
    <property type="component" value="Chromosome 11"/>
</dbReference>
<dbReference type="InterPro" id="IPR007603">
    <property type="entry name" value="Choline_transptr-like"/>
</dbReference>
<evidence type="ECO:0000313" key="9">
    <source>
        <dbReference type="EMBL" id="TRY78370.1"/>
    </source>
</evidence>
<accession>A0A553PL05</accession>
<protein>
    <recommendedName>
        <fullName evidence="7">Choline transporter-like protein</fullName>
    </recommendedName>
</protein>
<dbReference type="OMA" id="SNPENWI"/>
<name>A0A553PL05_TIGCA</name>
<evidence type="ECO:0000256" key="5">
    <source>
        <dbReference type="ARBA" id="ARBA00023136"/>
    </source>
</evidence>
<dbReference type="EMBL" id="VCGU01000003">
    <property type="protein sequence ID" value="TRY78370.1"/>
    <property type="molecule type" value="Genomic_DNA"/>
</dbReference>
<dbReference type="GO" id="GO:0022857">
    <property type="term" value="F:transmembrane transporter activity"/>
    <property type="evidence" value="ECO:0007669"/>
    <property type="project" value="UniProtKB-UniRule"/>
</dbReference>
<comment type="function">
    <text evidence="7">Choline transporter.</text>
</comment>
<evidence type="ECO:0000313" key="10">
    <source>
        <dbReference type="Proteomes" id="UP000318571"/>
    </source>
</evidence>
<gene>
    <name evidence="9" type="ORF">TCAL_08513</name>
</gene>
<feature type="transmembrane region" description="Helical" evidence="7">
    <location>
        <begin position="301"/>
        <end position="323"/>
    </location>
</feature>
<dbReference type="PANTHER" id="PTHR12385">
    <property type="entry name" value="CHOLINE TRANSPORTER-LIKE (SLC FAMILY 44)"/>
    <property type="match status" value="1"/>
</dbReference>
<keyword evidence="4 7" id="KW-1133">Transmembrane helix</keyword>
<evidence type="ECO:0000256" key="2">
    <source>
        <dbReference type="ARBA" id="ARBA00007168"/>
    </source>
</evidence>
<evidence type="ECO:0000256" key="7">
    <source>
        <dbReference type="RuleBase" id="RU368066"/>
    </source>
</evidence>
<dbReference type="OrthoDB" id="420519at2759"/>
<dbReference type="PANTHER" id="PTHR12385:SF14">
    <property type="entry name" value="CHOLINE TRANSPORTER-LIKE 2"/>
    <property type="match status" value="1"/>
</dbReference>
<keyword evidence="3 7" id="KW-0812">Transmembrane</keyword>
<comment type="similarity">
    <text evidence="2 7">Belongs to the CTL (choline transporter-like) family.</text>
</comment>
<feature type="transmembrane region" description="Helical" evidence="7">
    <location>
        <begin position="358"/>
        <end position="379"/>
    </location>
</feature>
<feature type="region of interest" description="Disordered" evidence="8">
    <location>
        <begin position="1"/>
        <end position="34"/>
    </location>
</feature>
<feature type="transmembrane region" description="Helical" evidence="7">
    <location>
        <begin position="274"/>
        <end position="294"/>
    </location>
</feature>
<proteinExistence type="inferred from homology"/>
<feature type="transmembrane region" description="Helical" evidence="7">
    <location>
        <begin position="551"/>
        <end position="576"/>
    </location>
</feature>
<reference evidence="9 10" key="1">
    <citation type="journal article" date="2018" name="Nat. Ecol. Evol.">
        <title>Genomic signatures of mitonuclear coevolution across populations of Tigriopus californicus.</title>
        <authorList>
            <person name="Barreto F.S."/>
            <person name="Watson E.T."/>
            <person name="Lima T.G."/>
            <person name="Willett C.S."/>
            <person name="Edmands S."/>
            <person name="Li W."/>
            <person name="Burton R.S."/>
        </authorList>
    </citation>
    <scope>NUCLEOTIDE SEQUENCE [LARGE SCALE GENOMIC DNA]</scope>
    <source>
        <strain evidence="9 10">San Diego</strain>
    </source>
</reference>
<organism evidence="9 10">
    <name type="scientific">Tigriopus californicus</name>
    <name type="common">Marine copepod</name>
    <dbReference type="NCBI Taxonomy" id="6832"/>
    <lineage>
        <taxon>Eukaryota</taxon>
        <taxon>Metazoa</taxon>
        <taxon>Ecdysozoa</taxon>
        <taxon>Arthropoda</taxon>
        <taxon>Crustacea</taxon>
        <taxon>Multicrustacea</taxon>
        <taxon>Hexanauplia</taxon>
        <taxon>Copepoda</taxon>
        <taxon>Harpacticoida</taxon>
        <taxon>Harpacticidae</taxon>
        <taxon>Tigriopus</taxon>
    </lineage>
</organism>
<feature type="transmembrane region" description="Helical" evidence="7">
    <location>
        <begin position="65"/>
        <end position="86"/>
    </location>
</feature>
<evidence type="ECO:0000256" key="6">
    <source>
        <dbReference type="ARBA" id="ARBA00023180"/>
    </source>
</evidence>
<evidence type="ECO:0000256" key="1">
    <source>
        <dbReference type="ARBA" id="ARBA00004141"/>
    </source>
</evidence>
<evidence type="ECO:0000256" key="4">
    <source>
        <dbReference type="ARBA" id="ARBA00022989"/>
    </source>
</evidence>
<feature type="transmembrane region" description="Helical" evidence="7">
    <location>
        <begin position="702"/>
        <end position="733"/>
    </location>
</feature>
<comment type="subcellular location">
    <subcellularLocation>
        <location evidence="7">Cell membrane</location>
        <topology evidence="7">Multi-pass membrane protein</topology>
    </subcellularLocation>
    <subcellularLocation>
        <location evidence="1">Membrane</location>
        <topology evidence="1">Multi-pass membrane protein</topology>
    </subcellularLocation>
</comment>
<evidence type="ECO:0000256" key="3">
    <source>
        <dbReference type="ARBA" id="ARBA00022692"/>
    </source>
</evidence>
<feature type="transmembrane region" description="Helical" evidence="7">
    <location>
        <begin position="515"/>
        <end position="539"/>
    </location>
</feature>
<keyword evidence="5 7" id="KW-0472">Membrane</keyword>
<keyword evidence="10" id="KW-1185">Reference proteome</keyword>
<dbReference type="GO" id="GO:0005886">
    <property type="term" value="C:plasma membrane"/>
    <property type="evidence" value="ECO:0007669"/>
    <property type="project" value="UniProtKB-SubCell"/>
</dbReference>
<keyword evidence="6" id="KW-0325">Glycoprotein</keyword>
<sequence length="766" mass="86417">MAALNKVNPEPGASSSSEHFQRRRDHSPDRPKKINDYFEEPDYGVGVAYDPKFQGPVRNRKCTDIICLVLFFVFLGAWGVVAYFAVQRGDIERIIYPTDSKGQICGRGELQNRPLLLFFDLTKCLNPAVLAIGCPTTQVCVSACPTEQYSGYGASLAPAANKNQDHIKEKMRPFCQRLSKLEWDSMTPAKLIELNHCPAWTLPSTSVLGRCLPTIVSTENKNNNPNATVFDENENPGGKPINQATVSSAVTALGAFLQVRGFGERIFTDISATWWMICVALLVAAITSFFWIILMRFFTRIMIWTSIGLVFTLFGGLFGYTLYKYIVIKDQPTAQGNIFQVNFTPDYGKDVLALANTWLAFCIICGIIFLIIFLLLIALRQRILIAIELIEQGSRAVGQMFSTLFFPLGPFCFQIVVVLFFAGVAVYLSSAGEPEYRISYPLKKDAFSRDAMAMTAPCDHSCQNPDTNKPFNISDICDPKHFKESCQCTEIECQFTMYTKPSGTSWMVWFNLFGFYWGMFFVAAFSELTLAGVFATWYWTWNKKDVPMFVLPRFFGIVIFYHLGTVAFGSLIIAIIRMIRTVVSYIESKLKAYNNDLVKCLICVCKCCLYCLEKFMKFINRNAYIMCAIKSTNFCTSAKDAFNLLMRNLVRVVVLNKVVEFLLFLGKLVVTTGVGCLAYFTFTGGITVIKDDIPTLNYFQTPIVIIVIGTYFISSSFFSVYSMAVDTLFLCFLEDLERNDGSPEKPYYMSRGLQKVIGKMNKIKNR</sequence>
<evidence type="ECO:0000256" key="8">
    <source>
        <dbReference type="SAM" id="MobiDB-lite"/>
    </source>
</evidence>
<dbReference type="Pfam" id="PF04515">
    <property type="entry name" value="Choline_transpo"/>
    <property type="match status" value="1"/>
</dbReference>